<dbReference type="InterPro" id="IPR053286">
    <property type="entry name" value="Nematode_rcpt-like_srab"/>
</dbReference>
<feature type="transmembrane region" description="Helical" evidence="5">
    <location>
        <begin position="194"/>
        <end position="211"/>
    </location>
</feature>
<dbReference type="Pfam" id="PF10292">
    <property type="entry name" value="7TM_GPCR_Srab"/>
    <property type="match status" value="1"/>
</dbReference>
<evidence type="ECO:0000256" key="1">
    <source>
        <dbReference type="ARBA" id="ARBA00004141"/>
    </source>
</evidence>
<sequence length="334" mass="39522">MNKTKCLAAEASVINISYNIVRALHLLLGIIVLLMLLKLVWTYKTKSLKLHPNIILIISNILIIYMLLVFSFMGAAIKNFIVLFTYTNPCDCLIKVWTVYLFRIIPNIYNFGLSLLHFSLMVERIFATIYVKIYEKQGKMFGIISTIMGWTSITIFAIYVYISSSMDIETFKYPMAYLSLTSIYNSRILYKLHYFYLFLVICIACADYYLIRRNQKIKSNFSTTDYSLSQSYQAKQNILVMRIIFPLDFSYTFVFAVFNILSFFIRSLREDYGILAYVRNYDAIFLLPVIHIIITLFVYEYFLKKQDEINHNFIQNRTKNNTEIYFKRLHSQWN</sequence>
<feature type="transmembrane region" description="Helical" evidence="5">
    <location>
        <begin position="97"/>
        <end position="120"/>
    </location>
</feature>
<comment type="subcellular location">
    <subcellularLocation>
        <location evidence="1">Membrane</location>
        <topology evidence="1">Multi-pass membrane protein</topology>
    </subcellularLocation>
</comment>
<evidence type="ECO:0000256" key="3">
    <source>
        <dbReference type="ARBA" id="ARBA00022989"/>
    </source>
</evidence>
<evidence type="ECO:0000256" key="4">
    <source>
        <dbReference type="ARBA" id="ARBA00023136"/>
    </source>
</evidence>
<reference evidence="6 7" key="1">
    <citation type="submission" date="2020-08" db="EMBL/GenBank/DDBJ databases">
        <authorList>
            <person name="Koutsovoulos G."/>
            <person name="Danchin GJ E."/>
        </authorList>
    </citation>
    <scope>NUCLEOTIDE SEQUENCE [LARGE SCALE GENOMIC DNA]</scope>
</reference>
<name>A0A6V7WXG9_MELEN</name>
<keyword evidence="2 5" id="KW-0812">Transmembrane</keyword>
<gene>
    <name evidence="6" type="ORF">MENT_LOCUS44589</name>
</gene>
<comment type="caution">
    <text evidence="6">The sequence shown here is derived from an EMBL/GenBank/DDBJ whole genome shotgun (WGS) entry which is preliminary data.</text>
</comment>
<feature type="transmembrane region" description="Helical" evidence="5">
    <location>
        <begin position="53"/>
        <end position="77"/>
    </location>
</feature>
<dbReference type="AlphaFoldDB" id="A0A6V7WXG9"/>
<dbReference type="GO" id="GO:0016020">
    <property type="term" value="C:membrane"/>
    <property type="evidence" value="ECO:0007669"/>
    <property type="project" value="UniProtKB-SubCell"/>
</dbReference>
<keyword evidence="3 5" id="KW-1133">Transmembrane helix</keyword>
<feature type="transmembrane region" description="Helical" evidence="5">
    <location>
        <begin position="20"/>
        <end position="41"/>
    </location>
</feature>
<dbReference type="InterPro" id="IPR019408">
    <property type="entry name" value="7TM_GPCR_serpentine_rcpt_Srab"/>
</dbReference>
<accession>A0A6V7WXG9</accession>
<evidence type="ECO:0000256" key="5">
    <source>
        <dbReference type="SAM" id="Phobius"/>
    </source>
</evidence>
<evidence type="ECO:0000313" key="7">
    <source>
        <dbReference type="Proteomes" id="UP000580250"/>
    </source>
</evidence>
<feature type="transmembrane region" description="Helical" evidence="5">
    <location>
        <begin position="141"/>
        <end position="162"/>
    </location>
</feature>
<keyword evidence="4 5" id="KW-0472">Membrane</keyword>
<evidence type="ECO:0000313" key="6">
    <source>
        <dbReference type="EMBL" id="CAD2191740.1"/>
    </source>
</evidence>
<feature type="transmembrane region" description="Helical" evidence="5">
    <location>
        <begin position="243"/>
        <end position="265"/>
    </location>
</feature>
<evidence type="ECO:0000256" key="2">
    <source>
        <dbReference type="ARBA" id="ARBA00022692"/>
    </source>
</evidence>
<organism evidence="6 7">
    <name type="scientific">Meloidogyne enterolobii</name>
    <name type="common">Root-knot nematode worm</name>
    <name type="synonym">Meloidogyne mayaguensis</name>
    <dbReference type="NCBI Taxonomy" id="390850"/>
    <lineage>
        <taxon>Eukaryota</taxon>
        <taxon>Metazoa</taxon>
        <taxon>Ecdysozoa</taxon>
        <taxon>Nematoda</taxon>
        <taxon>Chromadorea</taxon>
        <taxon>Rhabditida</taxon>
        <taxon>Tylenchina</taxon>
        <taxon>Tylenchomorpha</taxon>
        <taxon>Tylenchoidea</taxon>
        <taxon>Meloidogynidae</taxon>
        <taxon>Meloidogyninae</taxon>
        <taxon>Meloidogyne</taxon>
    </lineage>
</organism>
<dbReference type="PANTHER" id="PTHR46561:SF17">
    <property type="entry name" value="G_PROTEIN_RECEP_F1_2 DOMAIN-CONTAINING PROTEIN"/>
    <property type="match status" value="1"/>
</dbReference>
<proteinExistence type="predicted"/>
<dbReference type="EMBL" id="CAJEWN010000897">
    <property type="protein sequence ID" value="CAD2191740.1"/>
    <property type="molecule type" value="Genomic_DNA"/>
</dbReference>
<dbReference type="Proteomes" id="UP000580250">
    <property type="component" value="Unassembled WGS sequence"/>
</dbReference>
<feature type="transmembrane region" description="Helical" evidence="5">
    <location>
        <begin position="285"/>
        <end position="303"/>
    </location>
</feature>
<dbReference type="PANTHER" id="PTHR46561">
    <property type="entry name" value="SERPENTINE RECEPTOR, CLASS AB (CLASS A-LIKE)-RELATED"/>
    <property type="match status" value="1"/>
</dbReference>
<protein>
    <submittedName>
        <fullName evidence="6">Uncharacterized protein</fullName>
    </submittedName>
</protein>